<evidence type="ECO:0000313" key="2">
    <source>
        <dbReference type="EMBL" id="KAF2901213.1"/>
    </source>
</evidence>
<organism evidence="2 3">
    <name type="scientific">Ignelater luminosus</name>
    <name type="common">Cucubano</name>
    <name type="synonym">Pyrophorus luminosus</name>
    <dbReference type="NCBI Taxonomy" id="2038154"/>
    <lineage>
        <taxon>Eukaryota</taxon>
        <taxon>Metazoa</taxon>
        <taxon>Ecdysozoa</taxon>
        <taxon>Arthropoda</taxon>
        <taxon>Hexapoda</taxon>
        <taxon>Insecta</taxon>
        <taxon>Pterygota</taxon>
        <taxon>Neoptera</taxon>
        <taxon>Endopterygota</taxon>
        <taxon>Coleoptera</taxon>
        <taxon>Polyphaga</taxon>
        <taxon>Elateriformia</taxon>
        <taxon>Elateroidea</taxon>
        <taxon>Elateridae</taxon>
        <taxon>Agrypninae</taxon>
        <taxon>Pyrophorini</taxon>
        <taxon>Ignelater</taxon>
    </lineage>
</organism>
<dbReference type="Proteomes" id="UP000801492">
    <property type="component" value="Unassembled WGS sequence"/>
</dbReference>
<keyword evidence="1" id="KW-1133">Transmembrane helix</keyword>
<evidence type="ECO:0000256" key="1">
    <source>
        <dbReference type="SAM" id="Phobius"/>
    </source>
</evidence>
<dbReference type="EMBL" id="VTPC01001783">
    <property type="protein sequence ID" value="KAF2901213.1"/>
    <property type="molecule type" value="Genomic_DNA"/>
</dbReference>
<comment type="caution">
    <text evidence="2">The sequence shown here is derived from an EMBL/GenBank/DDBJ whole genome shotgun (WGS) entry which is preliminary data.</text>
</comment>
<dbReference type="OrthoDB" id="6740289at2759"/>
<dbReference type="AlphaFoldDB" id="A0A8K0GKK8"/>
<accession>A0A8K0GKK8</accession>
<keyword evidence="1" id="KW-0472">Membrane</keyword>
<reference evidence="2" key="1">
    <citation type="submission" date="2019-08" db="EMBL/GenBank/DDBJ databases">
        <title>The genome of the North American firefly Photinus pyralis.</title>
        <authorList>
            <consortium name="Photinus pyralis genome working group"/>
            <person name="Fallon T.R."/>
            <person name="Sander Lower S.E."/>
            <person name="Weng J.-K."/>
        </authorList>
    </citation>
    <scope>NUCLEOTIDE SEQUENCE</scope>
    <source>
        <strain evidence="2">TRF0915ILg1</strain>
        <tissue evidence="2">Whole body</tissue>
    </source>
</reference>
<gene>
    <name evidence="2" type="ORF">ILUMI_04971</name>
</gene>
<name>A0A8K0GKK8_IGNLU</name>
<evidence type="ECO:0000313" key="3">
    <source>
        <dbReference type="Proteomes" id="UP000801492"/>
    </source>
</evidence>
<feature type="transmembrane region" description="Helical" evidence="1">
    <location>
        <begin position="156"/>
        <end position="176"/>
    </location>
</feature>
<keyword evidence="3" id="KW-1185">Reference proteome</keyword>
<proteinExistence type="predicted"/>
<protein>
    <submittedName>
        <fullName evidence="2">Uncharacterized protein</fullName>
    </submittedName>
</protein>
<keyword evidence="1" id="KW-0812">Transmembrane</keyword>
<sequence>MEHGITSMRELAESSLPMIAAGGTKAFMIKHFSNHPIFSKVLKKLVIEDPLDLTTSLKNIARFKNCSTIIGKAALLHVLPKFKPMVNLVEHDTGNLEFEMSFAVRKGHHLLTILNKYCRRLMEGGIYLKLFSDATAEYSFEETVYETKFAFGIYHLSWLFILWAMGVLLAIVVFVLEMM</sequence>